<evidence type="ECO:0000256" key="1">
    <source>
        <dbReference type="ARBA" id="ARBA00004651"/>
    </source>
</evidence>
<organism evidence="8 9">
    <name type="scientific">Rhodanobacter spathiphylli B39</name>
    <dbReference type="NCBI Taxonomy" id="1163407"/>
    <lineage>
        <taxon>Bacteria</taxon>
        <taxon>Pseudomonadati</taxon>
        <taxon>Pseudomonadota</taxon>
        <taxon>Gammaproteobacteria</taxon>
        <taxon>Lysobacterales</taxon>
        <taxon>Rhodanobacteraceae</taxon>
        <taxon>Rhodanobacter</taxon>
    </lineage>
</organism>
<keyword evidence="9" id="KW-1185">Reference proteome</keyword>
<keyword evidence="4 6" id="KW-1133">Transmembrane helix</keyword>
<evidence type="ECO:0000313" key="8">
    <source>
        <dbReference type="EMBL" id="EIL90196.1"/>
    </source>
</evidence>
<evidence type="ECO:0000256" key="3">
    <source>
        <dbReference type="ARBA" id="ARBA00022692"/>
    </source>
</evidence>
<dbReference type="Pfam" id="PF06271">
    <property type="entry name" value="RDD"/>
    <property type="match status" value="1"/>
</dbReference>
<reference evidence="8 9" key="1">
    <citation type="journal article" date="2012" name="J. Bacteriol.">
        <title>Genome sequences for six rhodanobacter strains, isolated from soils and the terrestrial subsurface, with variable denitrification capabilities.</title>
        <authorList>
            <person name="Kostka J.E."/>
            <person name="Green S.J."/>
            <person name="Rishishwar L."/>
            <person name="Prakash O."/>
            <person name="Katz L.S."/>
            <person name="Marino-Ramirez L."/>
            <person name="Jordan I.K."/>
            <person name="Munk C."/>
            <person name="Ivanova N."/>
            <person name="Mikhailova N."/>
            <person name="Watson D.B."/>
            <person name="Brown S.D."/>
            <person name="Palumbo A.V."/>
            <person name="Brooks S.C."/>
        </authorList>
    </citation>
    <scope>NUCLEOTIDE SEQUENCE [LARGE SCALE GENOMIC DNA]</scope>
    <source>
        <strain evidence="8 9">B39</strain>
    </source>
</reference>
<evidence type="ECO:0000313" key="9">
    <source>
        <dbReference type="Proteomes" id="UP000003226"/>
    </source>
</evidence>
<comment type="subcellular location">
    <subcellularLocation>
        <location evidence="1">Cell membrane</location>
        <topology evidence="1">Multi-pass membrane protein</topology>
    </subcellularLocation>
</comment>
<feature type="domain" description="RDD" evidence="7">
    <location>
        <begin position="30"/>
        <end position="177"/>
    </location>
</feature>
<dbReference type="PATRIC" id="fig|1163407.3.peg.3252"/>
<feature type="transmembrane region" description="Helical" evidence="6">
    <location>
        <begin position="75"/>
        <end position="93"/>
    </location>
</feature>
<dbReference type="GO" id="GO:0005886">
    <property type="term" value="C:plasma membrane"/>
    <property type="evidence" value="ECO:0007669"/>
    <property type="project" value="UniProtKB-SubCell"/>
</dbReference>
<protein>
    <recommendedName>
        <fullName evidence="7">RDD domain-containing protein</fullName>
    </recommendedName>
</protein>
<dbReference type="Proteomes" id="UP000003226">
    <property type="component" value="Unassembled WGS sequence"/>
</dbReference>
<dbReference type="PANTHER" id="PTHR36115">
    <property type="entry name" value="PROLINE-RICH ANTIGEN HOMOLOG-RELATED"/>
    <property type="match status" value="1"/>
</dbReference>
<dbReference type="EMBL" id="AJXT01000050">
    <property type="protein sequence ID" value="EIL90196.1"/>
    <property type="molecule type" value="Genomic_DNA"/>
</dbReference>
<gene>
    <name evidence="8" type="ORF">UU7_16160</name>
</gene>
<evidence type="ECO:0000256" key="2">
    <source>
        <dbReference type="ARBA" id="ARBA00022475"/>
    </source>
</evidence>
<comment type="caution">
    <text evidence="8">The sequence shown here is derived from an EMBL/GenBank/DDBJ whole genome shotgun (WGS) entry which is preliminary data.</text>
</comment>
<evidence type="ECO:0000256" key="6">
    <source>
        <dbReference type="SAM" id="Phobius"/>
    </source>
</evidence>
<proteinExistence type="predicted"/>
<keyword evidence="5 6" id="KW-0472">Membrane</keyword>
<evidence type="ECO:0000256" key="5">
    <source>
        <dbReference type="ARBA" id="ARBA00023136"/>
    </source>
</evidence>
<evidence type="ECO:0000259" key="7">
    <source>
        <dbReference type="Pfam" id="PF06271"/>
    </source>
</evidence>
<keyword evidence="3 6" id="KW-0812">Transmembrane</keyword>
<keyword evidence="2" id="KW-1003">Cell membrane</keyword>
<dbReference type="InterPro" id="IPR010432">
    <property type="entry name" value="RDD"/>
</dbReference>
<dbReference type="eggNOG" id="COG1714">
    <property type="taxonomic scope" value="Bacteria"/>
</dbReference>
<sequence>MRTMLAIARARRKRPDTMPADSTATPAPCPLWRRLLALVYDLLIVVAIVMVVGLLCQLATGGKLITTGAKTVIPLWYQCLQGLVVAAYFISSWRRGGQTVGMRPWRIRVTRDDGGTVTLQQAVIRLLVAGAPMVLLLLAPAFGLRTTLWTLLVVWAGWFAVALFDRRRRAVHDFAAGTEVRRLD</sequence>
<name>I4VSK5_9GAMM</name>
<evidence type="ECO:0000256" key="4">
    <source>
        <dbReference type="ARBA" id="ARBA00022989"/>
    </source>
</evidence>
<dbReference type="InterPro" id="IPR051791">
    <property type="entry name" value="Pra-immunoreactive"/>
</dbReference>
<dbReference type="STRING" id="1163407.UU7_16160"/>
<accession>I4VSK5</accession>
<feature type="transmembrane region" description="Helical" evidence="6">
    <location>
        <begin position="35"/>
        <end position="55"/>
    </location>
</feature>
<feature type="transmembrane region" description="Helical" evidence="6">
    <location>
        <begin position="148"/>
        <end position="164"/>
    </location>
</feature>
<feature type="transmembrane region" description="Helical" evidence="6">
    <location>
        <begin position="122"/>
        <end position="142"/>
    </location>
</feature>
<dbReference type="AlphaFoldDB" id="I4VSK5"/>
<dbReference type="PANTHER" id="PTHR36115:SF10">
    <property type="entry name" value="RDD DOMAIN-CONTAINING PROTEIN"/>
    <property type="match status" value="1"/>
</dbReference>